<reference evidence="10 11" key="1">
    <citation type="submission" date="2020-08" db="EMBL/GenBank/DDBJ databases">
        <authorList>
            <person name="Newling K."/>
            <person name="Davey J."/>
            <person name="Forrester S."/>
        </authorList>
    </citation>
    <scope>NUCLEOTIDE SEQUENCE [LARGE SCALE GENOMIC DNA]</scope>
    <source>
        <strain evidence="11">Crithidia deanei Carvalho (ATCC PRA-265)</strain>
    </source>
</reference>
<feature type="region of interest" description="Disordered" evidence="8">
    <location>
        <begin position="770"/>
        <end position="809"/>
    </location>
</feature>
<dbReference type="InterPro" id="IPR038765">
    <property type="entry name" value="Papain-like_cys_pep_sf"/>
</dbReference>
<dbReference type="SUPFAM" id="SSF54001">
    <property type="entry name" value="Cysteine proteinases"/>
    <property type="match status" value="1"/>
</dbReference>
<dbReference type="Gene3D" id="3.90.70.10">
    <property type="entry name" value="Cysteine proteinases"/>
    <property type="match status" value="1"/>
</dbReference>
<feature type="compositionally biased region" description="Basic and acidic residues" evidence="8">
    <location>
        <begin position="1"/>
        <end position="20"/>
    </location>
</feature>
<keyword evidence="7" id="KW-0175">Coiled coil</keyword>
<feature type="region of interest" description="Disordered" evidence="8">
    <location>
        <begin position="1"/>
        <end position="35"/>
    </location>
</feature>
<evidence type="ECO:0000256" key="2">
    <source>
        <dbReference type="ARBA" id="ARBA00022670"/>
    </source>
</evidence>
<feature type="region of interest" description="Disordered" evidence="8">
    <location>
        <begin position="694"/>
        <end position="715"/>
    </location>
</feature>
<evidence type="ECO:0000256" key="3">
    <source>
        <dbReference type="ARBA" id="ARBA00022801"/>
    </source>
</evidence>
<dbReference type="VEuPathDB" id="TriTrypDB:ADEAN_000285600"/>
<feature type="region of interest" description="Disordered" evidence="8">
    <location>
        <begin position="924"/>
        <end position="946"/>
    </location>
</feature>
<evidence type="ECO:0000313" key="11">
    <source>
        <dbReference type="Proteomes" id="UP000515908"/>
    </source>
</evidence>
<feature type="region of interest" description="Disordered" evidence="8">
    <location>
        <begin position="473"/>
        <end position="505"/>
    </location>
</feature>
<feature type="domain" description="Calpain catalytic" evidence="9">
    <location>
        <begin position="1042"/>
        <end position="1317"/>
    </location>
</feature>
<dbReference type="Proteomes" id="UP000515908">
    <property type="component" value="Chromosome 05"/>
</dbReference>
<evidence type="ECO:0000256" key="5">
    <source>
        <dbReference type="PIRSR" id="PIRSR622684-1"/>
    </source>
</evidence>
<feature type="compositionally biased region" description="Low complexity" evidence="8">
    <location>
        <begin position="770"/>
        <end position="779"/>
    </location>
</feature>
<feature type="region of interest" description="Disordered" evidence="8">
    <location>
        <begin position="211"/>
        <end position="238"/>
    </location>
</feature>
<feature type="compositionally biased region" description="Basic and acidic residues" evidence="8">
    <location>
        <begin position="986"/>
        <end position="1013"/>
    </location>
</feature>
<dbReference type="PANTHER" id="PTHR10183:SF379">
    <property type="entry name" value="CALPAIN-5"/>
    <property type="match status" value="1"/>
</dbReference>
<feature type="compositionally biased region" description="Basic and acidic residues" evidence="8">
    <location>
        <begin position="1623"/>
        <end position="1636"/>
    </location>
</feature>
<comment type="similarity">
    <text evidence="1">Belongs to the peptidase C2 family.</text>
</comment>
<feature type="compositionally biased region" description="Basic and acidic residues" evidence="8">
    <location>
        <begin position="1648"/>
        <end position="1659"/>
    </location>
</feature>
<dbReference type="InterPro" id="IPR022684">
    <property type="entry name" value="Calpain_cysteine_protease"/>
</dbReference>
<proteinExistence type="inferred from homology"/>
<dbReference type="PROSITE" id="PS50203">
    <property type="entry name" value="CALPAIN_CAT"/>
    <property type="match status" value="1"/>
</dbReference>
<keyword evidence="2 10" id="KW-0645">Protease</keyword>
<feature type="active site" evidence="5">
    <location>
        <position position="1074"/>
    </location>
</feature>
<dbReference type="PANTHER" id="PTHR10183">
    <property type="entry name" value="CALPAIN"/>
    <property type="match status" value="1"/>
</dbReference>
<feature type="compositionally biased region" description="Basic and acidic residues" evidence="8">
    <location>
        <begin position="211"/>
        <end position="223"/>
    </location>
</feature>
<dbReference type="InterPro" id="IPR036213">
    <property type="entry name" value="Calpain_III_sf"/>
</dbReference>
<feature type="coiled-coil region" evidence="7">
    <location>
        <begin position="58"/>
        <end position="85"/>
    </location>
</feature>
<feature type="compositionally biased region" description="Polar residues" evidence="8">
    <location>
        <begin position="1603"/>
        <end position="1622"/>
    </location>
</feature>
<dbReference type="GO" id="GO:0006508">
    <property type="term" value="P:proteolysis"/>
    <property type="evidence" value="ECO:0007669"/>
    <property type="project" value="UniProtKB-KW"/>
</dbReference>
<dbReference type="GO" id="GO:0004198">
    <property type="term" value="F:calcium-dependent cysteine-type endopeptidase activity"/>
    <property type="evidence" value="ECO:0007669"/>
    <property type="project" value="InterPro"/>
</dbReference>
<dbReference type="Gene3D" id="2.60.120.380">
    <property type="match status" value="1"/>
</dbReference>
<evidence type="ECO:0000256" key="7">
    <source>
        <dbReference type="SAM" id="Coils"/>
    </source>
</evidence>
<feature type="region of interest" description="Disordered" evidence="8">
    <location>
        <begin position="822"/>
        <end position="845"/>
    </location>
</feature>
<sequence length="1659" mass="189016">MNDRAHDLAKEKLQGDREYLDPEPEGIPLKNVPISTDPTFRDLEAKRAKLKENPTKNADEIKKIEDQLNDRAHELAKEKKEADRAFLNPESFGIPKELLPLDTDPAFQKMEQQMRRLQEDPKRNAAAIENLKPMMQDRADELGEQLLKGDREQYLGENINGIPIADIPLDADPTYAELEKERAILKAKDPVKNADKIADLEKQLKDRAEQIAEEQKNNDRAFLDPEPEGIPIEDVPLDADKDFTRMEDYLRKLKKNPTRNADAIADTQDKMNDRAHELAKGVVAEDLACLPQDKYRGIPKEDLNLHQNEKFKDAANRRRRAKRNPKRAADVTMIEDEMDKLAREIADDVIDNERAFLHPEPEGMDVHDLPLDTDPEFAALEAERRKRTANPALAKRNKEVVRDLEDKMNDRAHQLAKDAFAKEREKFMDPEPEGIPLSKLPLDTDPQFKEAEIERYKELKKDKPDMDKVKDLEDQMNDRAHELAKQERDKDRAFLDPEPEGVPLSLLGLEKDPEFDDLAKQRQALKAAGKTNRDPAVKDLEKKMNDRAHDLAKDYLDKNRDYLDPEPEGVPLSDLPLNKDPIFREMENELLKLNQDPVKNKDKIDELKQDLNDRADELAKQMLKKERAGQDQEPLGVPLDLLPLNKDPELNALEKKRRELKKDPKKNADALRKVEADIDDRVKQLAQDFLDKEREFLDPEPEGVPLSELNLSDDPKFHDMEKELRELNKDPKKNKDAIEDLKDAMNDRAHELAKDYLAKDRGFLEPDPLGVPLNLLPLNDDPKFQDLEKKRRDLKKDPTANPKEIKELEDKLNERAKELAKEHLDKERGFMDPEPEGVPLDELPLDKDKKFRDLEKKLRDLKKDPKKNADAIKDVQDAMNDRAHELAKRQLANDRNYINPEPRGVPVDNLDLDNDEEFKNLEKQLRDAKKDPKRADKTRDLEDKLNERADALAKDFLKKDRAYLDPEPEGVPLDELPLDEDADFTGMEKDRRRLKKDEKKNGPAIGDLERKLNDRAHELAKEKKGYQDPDFHAANENIAEMWPRIRELYPEGIYDPITPDTTLPSDVSSAPQDCGFLAPFIAALSRHTVMISRLFQDKGHPHMKPYRITLFNPDSSPATVEIDDRVPCDENREPKFTRVPSRMWYPLLLEKAYAKFIGGYENFNNCNAHDTLRDLTGRPVVHISLEDPKHAAAQNLGDFTQPAFWRRVAADYARGDIYVCVANGDVPNGIHPQCCYALMDIVEVHPGSDDPKDIVLKVHNCFQDEPVYNGPLRAGDSNWTADVRRACNYDPEENDVIYMPLPTFLDNFSCMQRCHINCGDRLSSPGEWNEFTAGGTSKFTTFRNNPIYMVENKTSRPAVILAEVRHANPMYIDETNCKRYPYTGLTLMQPIDAKLPPTPFITNGTHKFLQKGMMLDSREVCSEMELPPSSTCYLVPYTKDRGTLGNFHVSVYPDMANVTLTPLRQAGLTLKPLKEEVKIDPNDGEGLRTDFMISDACDVHILLHQNKVSDPNSVRRGDAVGESELTLSAFNEYGIKVGSTGEPTNAREHALVFKAPQGGRYSILTTCTSSEPCQATLNIFTSKDVEADIVPVAPDAKPLNLQSATRFPALNRTSTAPSTARGQSRERGGSAARRTDSLPAVNKNGARRGSDSRRGSRRR</sequence>
<dbReference type="InterPro" id="IPR056040">
    <property type="entry name" value="DUF7623"/>
</dbReference>
<feature type="region of interest" description="Disordered" evidence="8">
    <location>
        <begin position="623"/>
        <end position="644"/>
    </location>
</feature>
<evidence type="ECO:0000256" key="1">
    <source>
        <dbReference type="ARBA" id="ARBA00007623"/>
    </source>
</evidence>
<protein>
    <submittedName>
        <fullName evidence="10">Calpain family cysteine protease, putative</fullName>
    </submittedName>
</protein>
<feature type="region of interest" description="Disordered" evidence="8">
    <location>
        <begin position="1603"/>
        <end position="1659"/>
    </location>
</feature>
<evidence type="ECO:0000256" key="8">
    <source>
        <dbReference type="SAM" id="MobiDB-lite"/>
    </source>
</evidence>
<evidence type="ECO:0000259" key="9">
    <source>
        <dbReference type="PROSITE" id="PS50203"/>
    </source>
</evidence>
<keyword evidence="4" id="KW-0788">Thiol protease</keyword>
<dbReference type="FunFam" id="2.60.120.380:FF:000014">
    <property type="entry name" value="Putative calpain-like cysteine peptidase"/>
    <property type="match status" value="1"/>
</dbReference>
<gene>
    <name evidence="10" type="ORF">ADEAN_000285600</name>
</gene>
<comment type="caution">
    <text evidence="6">Lacks conserved residue(s) required for the propagation of feature annotation.</text>
</comment>
<dbReference type="InterPro" id="IPR001300">
    <property type="entry name" value="Peptidase_C2_calpain_cat"/>
</dbReference>
<feature type="compositionally biased region" description="Basic and acidic residues" evidence="8">
    <location>
        <begin position="822"/>
        <end position="831"/>
    </location>
</feature>
<evidence type="ECO:0000256" key="4">
    <source>
        <dbReference type="ARBA" id="ARBA00022807"/>
    </source>
</evidence>
<evidence type="ECO:0000313" key="10">
    <source>
        <dbReference type="EMBL" id="CAD2215401.1"/>
    </source>
</evidence>
<name>A0A7G2C8N0_9TRYP</name>
<feature type="compositionally biased region" description="Basic and acidic residues" evidence="8">
    <location>
        <begin position="780"/>
        <end position="809"/>
    </location>
</feature>
<dbReference type="EMBL" id="LR877149">
    <property type="protein sequence ID" value="CAD2215401.1"/>
    <property type="molecule type" value="Genomic_DNA"/>
</dbReference>
<keyword evidence="11" id="KW-1185">Reference proteome</keyword>
<feature type="region of interest" description="Disordered" evidence="8">
    <location>
        <begin position="965"/>
        <end position="1013"/>
    </location>
</feature>
<accession>A0A7G2C8N0</accession>
<dbReference type="SUPFAM" id="SSF49758">
    <property type="entry name" value="Calpain large subunit, middle domain (domain III)"/>
    <property type="match status" value="1"/>
</dbReference>
<dbReference type="Pfam" id="PF00648">
    <property type="entry name" value="Peptidase_C2"/>
    <property type="match status" value="1"/>
</dbReference>
<dbReference type="SMART" id="SM00230">
    <property type="entry name" value="CysPc"/>
    <property type="match status" value="1"/>
</dbReference>
<dbReference type="Pfam" id="PF24610">
    <property type="entry name" value="DUF7623"/>
    <property type="match status" value="15"/>
</dbReference>
<feature type="compositionally biased region" description="Basic and acidic residues" evidence="8">
    <location>
        <begin position="473"/>
        <end position="495"/>
    </location>
</feature>
<feature type="region of interest" description="Disordered" evidence="8">
    <location>
        <begin position="893"/>
        <end position="912"/>
    </location>
</feature>
<organism evidence="10 11">
    <name type="scientific">Angomonas deanei</name>
    <dbReference type="NCBI Taxonomy" id="59799"/>
    <lineage>
        <taxon>Eukaryota</taxon>
        <taxon>Discoba</taxon>
        <taxon>Euglenozoa</taxon>
        <taxon>Kinetoplastea</taxon>
        <taxon>Metakinetoplastina</taxon>
        <taxon>Trypanosomatida</taxon>
        <taxon>Trypanosomatidae</taxon>
        <taxon>Strigomonadinae</taxon>
        <taxon>Angomonas</taxon>
    </lineage>
</organism>
<keyword evidence="3" id="KW-0378">Hydrolase</keyword>
<evidence type="ECO:0000256" key="6">
    <source>
        <dbReference type="PROSITE-ProRule" id="PRU00239"/>
    </source>
</evidence>